<name>A0A2V2LL72_9RHOB</name>
<feature type="compositionally biased region" description="Low complexity" evidence="1">
    <location>
        <begin position="45"/>
        <end position="56"/>
    </location>
</feature>
<feature type="signal peptide" evidence="2">
    <location>
        <begin position="1"/>
        <end position="26"/>
    </location>
</feature>
<comment type="caution">
    <text evidence="3">The sequence shown here is derived from an EMBL/GenBank/DDBJ whole genome shotgun (WGS) entry which is preliminary data.</text>
</comment>
<dbReference type="EMBL" id="QGKU01000031">
    <property type="protein sequence ID" value="PWR03059.1"/>
    <property type="molecule type" value="Genomic_DNA"/>
</dbReference>
<dbReference type="Proteomes" id="UP000245680">
    <property type="component" value="Unassembled WGS sequence"/>
</dbReference>
<organism evidence="3 4">
    <name type="scientific">Meridianimarinicoccus roseus</name>
    <dbReference type="NCBI Taxonomy" id="2072018"/>
    <lineage>
        <taxon>Bacteria</taxon>
        <taxon>Pseudomonadati</taxon>
        <taxon>Pseudomonadota</taxon>
        <taxon>Alphaproteobacteria</taxon>
        <taxon>Rhodobacterales</taxon>
        <taxon>Paracoccaceae</taxon>
        <taxon>Meridianimarinicoccus</taxon>
    </lineage>
</organism>
<reference evidence="3 4" key="1">
    <citation type="submission" date="2018-05" db="EMBL/GenBank/DDBJ databases">
        <title>Rhodobacteraceae gen. nov., sp. nov. isolated from sea water.</title>
        <authorList>
            <person name="Ren Y."/>
        </authorList>
    </citation>
    <scope>NUCLEOTIDE SEQUENCE [LARGE SCALE GENOMIC DNA]</scope>
    <source>
        <strain evidence="3 4">TG-679</strain>
    </source>
</reference>
<evidence type="ECO:0000256" key="2">
    <source>
        <dbReference type="SAM" id="SignalP"/>
    </source>
</evidence>
<gene>
    <name evidence="3" type="ORF">DKT77_08985</name>
</gene>
<dbReference type="AlphaFoldDB" id="A0A2V2LL72"/>
<evidence type="ECO:0000313" key="3">
    <source>
        <dbReference type="EMBL" id="PWR03059.1"/>
    </source>
</evidence>
<evidence type="ECO:0000313" key="4">
    <source>
        <dbReference type="Proteomes" id="UP000245680"/>
    </source>
</evidence>
<feature type="chain" id="PRO_5016004346" evidence="2">
    <location>
        <begin position="27"/>
        <end position="103"/>
    </location>
</feature>
<feature type="region of interest" description="Disordered" evidence="1">
    <location>
        <begin position="40"/>
        <end position="65"/>
    </location>
</feature>
<protein>
    <submittedName>
        <fullName evidence="3">Uncharacterized protein</fullName>
    </submittedName>
</protein>
<sequence length="103" mass="10849">METTMNRFTVAAFLACVLATPLPALAASLSPLENDLSLDTMLSETPGAGTTTATPTSRSGKDGSDFQFVDGEVLTGDPLRDILPENQWANPKAANANGLLLRR</sequence>
<accession>A0A2V2LL72</accession>
<keyword evidence="2" id="KW-0732">Signal</keyword>
<keyword evidence="4" id="KW-1185">Reference proteome</keyword>
<evidence type="ECO:0000256" key="1">
    <source>
        <dbReference type="SAM" id="MobiDB-lite"/>
    </source>
</evidence>
<proteinExistence type="predicted"/>